<proteinExistence type="predicted"/>
<evidence type="ECO:0000256" key="1">
    <source>
        <dbReference type="ARBA" id="ARBA00004651"/>
    </source>
</evidence>
<organism evidence="7 8">
    <name type="scientific">Pseudaquabacterium inlustre</name>
    <dbReference type="NCBI Taxonomy" id="2984192"/>
    <lineage>
        <taxon>Bacteria</taxon>
        <taxon>Pseudomonadati</taxon>
        <taxon>Pseudomonadota</taxon>
        <taxon>Betaproteobacteria</taxon>
        <taxon>Burkholderiales</taxon>
        <taxon>Sphaerotilaceae</taxon>
        <taxon>Pseudaquabacterium</taxon>
    </lineage>
</organism>
<keyword evidence="8" id="KW-1185">Reference proteome</keyword>
<feature type="transmembrane region" description="Helical" evidence="6">
    <location>
        <begin position="96"/>
        <end position="122"/>
    </location>
</feature>
<evidence type="ECO:0000313" key="8">
    <source>
        <dbReference type="Proteomes" id="UP001365405"/>
    </source>
</evidence>
<reference evidence="7 8" key="1">
    <citation type="submission" date="2024-04" db="EMBL/GenBank/DDBJ databases">
        <title>Novel species of the genus Ideonella isolated from streams.</title>
        <authorList>
            <person name="Lu H."/>
        </authorList>
    </citation>
    <scope>NUCLEOTIDE SEQUENCE [LARGE SCALE GENOMIC DNA]</scope>
    <source>
        <strain evidence="7 8">DXS22W</strain>
    </source>
</reference>
<evidence type="ECO:0000256" key="6">
    <source>
        <dbReference type="SAM" id="Phobius"/>
    </source>
</evidence>
<keyword evidence="2" id="KW-1003">Cell membrane</keyword>
<dbReference type="PANTHER" id="PTHR30294">
    <property type="entry name" value="MEMBRANE COMPONENT OF ABC TRANSPORTER YHHJ-RELATED"/>
    <property type="match status" value="1"/>
</dbReference>
<gene>
    <name evidence="7" type="ORF">AACH10_13970</name>
</gene>
<keyword evidence="3 6" id="KW-0812">Transmembrane</keyword>
<feature type="transmembrane region" description="Helical" evidence="6">
    <location>
        <begin position="134"/>
        <end position="156"/>
    </location>
</feature>
<feature type="transmembrane region" description="Helical" evidence="6">
    <location>
        <begin position="206"/>
        <end position="231"/>
    </location>
</feature>
<comment type="subcellular location">
    <subcellularLocation>
        <location evidence="1">Cell membrane</location>
        <topology evidence="1">Multi-pass membrane protein</topology>
    </subcellularLocation>
</comment>
<feature type="transmembrane region" description="Helical" evidence="6">
    <location>
        <begin position="20"/>
        <end position="42"/>
    </location>
</feature>
<evidence type="ECO:0000256" key="4">
    <source>
        <dbReference type="ARBA" id="ARBA00022989"/>
    </source>
</evidence>
<dbReference type="EMBL" id="JBBUTH010000007">
    <property type="protein sequence ID" value="MEK8051354.1"/>
    <property type="molecule type" value="Genomic_DNA"/>
</dbReference>
<evidence type="ECO:0000256" key="3">
    <source>
        <dbReference type="ARBA" id="ARBA00022692"/>
    </source>
</evidence>
<protein>
    <submittedName>
        <fullName evidence="7">ABC transporter permease subunit</fullName>
    </submittedName>
</protein>
<dbReference type="InterPro" id="IPR051449">
    <property type="entry name" value="ABC-2_transporter_component"/>
</dbReference>
<evidence type="ECO:0000313" key="7">
    <source>
        <dbReference type="EMBL" id="MEK8051354.1"/>
    </source>
</evidence>
<sequence>MNPSLNAFGALLRKEFGAALMSPIAYVVGAVFLLVLGYTFALTLFATKVANLNYIFHQMYVLSILITPVLTMRAFAEERRNDTLELLLTAPVGEVWIVLAKFLATYAVMLAIYALAGVYALVLAWVGDPDWGPILVGYGAMALLAALLVAVGVLASSLTENQVIAAALSLGTFLMLWFADSIAPMLPSGLESLALNLSLIGHFKPLATGSVFVSDAMYFITAALAALWLAARRLADR</sequence>
<keyword evidence="5 6" id="KW-0472">Membrane</keyword>
<keyword evidence="4 6" id="KW-1133">Transmembrane helix</keyword>
<dbReference type="Proteomes" id="UP001365405">
    <property type="component" value="Unassembled WGS sequence"/>
</dbReference>
<dbReference type="Pfam" id="PF12679">
    <property type="entry name" value="ABC2_membrane_2"/>
    <property type="match status" value="1"/>
</dbReference>
<dbReference type="PANTHER" id="PTHR30294:SF29">
    <property type="entry name" value="MULTIDRUG ABC TRANSPORTER PERMEASE YBHS-RELATED"/>
    <property type="match status" value="1"/>
</dbReference>
<name>A0ABU9CHM6_9BURK</name>
<evidence type="ECO:0000256" key="5">
    <source>
        <dbReference type="ARBA" id="ARBA00023136"/>
    </source>
</evidence>
<accession>A0ABU9CHM6</accession>
<comment type="caution">
    <text evidence="7">The sequence shown here is derived from an EMBL/GenBank/DDBJ whole genome shotgun (WGS) entry which is preliminary data.</text>
</comment>
<feature type="transmembrane region" description="Helical" evidence="6">
    <location>
        <begin position="163"/>
        <end position="186"/>
    </location>
</feature>
<dbReference type="RefSeq" id="WP_341411038.1">
    <property type="nucleotide sequence ID" value="NZ_JBBUTH010000007.1"/>
</dbReference>
<feature type="transmembrane region" description="Helical" evidence="6">
    <location>
        <begin position="54"/>
        <end position="75"/>
    </location>
</feature>
<evidence type="ECO:0000256" key="2">
    <source>
        <dbReference type="ARBA" id="ARBA00022475"/>
    </source>
</evidence>